<dbReference type="KEGG" id="psic:J4E96_04430"/>
<name>A0A8A4ZE44_9MICO</name>
<protein>
    <recommendedName>
        <fullName evidence="4">TFIIS-type domain-containing protein</fullName>
    </recommendedName>
</protein>
<feature type="region of interest" description="Disordered" evidence="1">
    <location>
        <begin position="37"/>
        <end position="65"/>
    </location>
</feature>
<evidence type="ECO:0000313" key="2">
    <source>
        <dbReference type="EMBL" id="QTE30260.1"/>
    </source>
</evidence>
<evidence type="ECO:0000256" key="1">
    <source>
        <dbReference type="SAM" id="MobiDB-lite"/>
    </source>
</evidence>
<dbReference type="AlphaFoldDB" id="A0A8A4ZE44"/>
<feature type="region of interest" description="Disordered" evidence="1">
    <location>
        <begin position="1"/>
        <end position="24"/>
    </location>
</feature>
<gene>
    <name evidence="2" type="ORF">J4E96_04430</name>
</gene>
<dbReference type="EMBL" id="CP071868">
    <property type="protein sequence ID" value="QTE30260.1"/>
    <property type="molecule type" value="Genomic_DNA"/>
</dbReference>
<accession>A0A8A4ZE44</accession>
<keyword evidence="3" id="KW-1185">Reference proteome</keyword>
<dbReference type="RefSeq" id="WP_227424586.1">
    <property type="nucleotide sequence ID" value="NZ_CP071868.1"/>
</dbReference>
<organism evidence="2 3">
    <name type="scientific">Pengzhenrongella sicca</name>
    <dbReference type="NCBI Taxonomy" id="2819238"/>
    <lineage>
        <taxon>Bacteria</taxon>
        <taxon>Bacillati</taxon>
        <taxon>Actinomycetota</taxon>
        <taxon>Actinomycetes</taxon>
        <taxon>Micrococcales</taxon>
        <taxon>Pengzhenrongella</taxon>
    </lineage>
</organism>
<dbReference type="Proteomes" id="UP000663937">
    <property type="component" value="Chromosome"/>
</dbReference>
<evidence type="ECO:0008006" key="4">
    <source>
        <dbReference type="Google" id="ProtNLM"/>
    </source>
</evidence>
<proteinExistence type="predicted"/>
<evidence type="ECO:0000313" key="3">
    <source>
        <dbReference type="Proteomes" id="UP000663937"/>
    </source>
</evidence>
<reference evidence="2" key="1">
    <citation type="submission" date="2021-03" db="EMBL/GenBank/DDBJ databases">
        <title>Pengzhenrongella sicca gen. nov., sp. nov., a new member of suborder Micrococcineae isolated from High-Arctic tundra soil.</title>
        <authorList>
            <person name="Peng F."/>
        </authorList>
    </citation>
    <scope>NUCLEOTIDE SEQUENCE</scope>
    <source>
        <strain evidence="2">LRZ-2</strain>
    </source>
</reference>
<sequence>MARMLTESGGTTRRPLSPLAGATLPTTFAAPEGAVEAARTAGSVPTVPSQRPRGRRRAVPAAPLGSITLETTRTVPGTLTCAECDSAELTHLRLTLTDGSPVVFVSCHACEHKGWFAVGGAGEALSLESVLGSSAKVR</sequence>